<dbReference type="InterPro" id="IPR037914">
    <property type="entry name" value="SpoVT-AbrB_sf"/>
</dbReference>
<dbReference type="InterPro" id="IPR047976">
    <property type="entry name" value="Anti_VapB2-like"/>
</dbReference>
<dbReference type="NCBIfam" id="NF040493">
    <property type="entry name" value="TA_anti_VapB"/>
    <property type="match status" value="1"/>
</dbReference>
<name>A0A368UAY2_9GAMM</name>
<proteinExistence type="predicted"/>
<dbReference type="Proteomes" id="UP000253204">
    <property type="component" value="Unassembled WGS sequence"/>
</dbReference>
<dbReference type="OrthoDB" id="5298361at2"/>
<organism evidence="1 2">
    <name type="scientific">Vreelandella rituensis</name>
    <dbReference type="NCBI Taxonomy" id="2282306"/>
    <lineage>
        <taxon>Bacteria</taxon>
        <taxon>Pseudomonadati</taxon>
        <taxon>Pseudomonadota</taxon>
        <taxon>Gammaproteobacteria</taxon>
        <taxon>Oceanospirillales</taxon>
        <taxon>Halomonadaceae</taxon>
        <taxon>Vreelandella</taxon>
    </lineage>
</organism>
<dbReference type="RefSeq" id="WP_114485284.1">
    <property type="nucleotide sequence ID" value="NZ_CBCSHM010000002.1"/>
</dbReference>
<gene>
    <name evidence="1" type="ORF">DU506_01975</name>
</gene>
<reference evidence="1 2" key="1">
    <citation type="submission" date="2018-07" db="EMBL/GenBank/DDBJ databases">
        <title>Halomonas rutogse sp. nov., isolated from Lake TangqianCo on Tibetan Plateau.</title>
        <authorList>
            <person name="Lu H."/>
            <person name="Xing P."/>
            <person name="Wu Q."/>
        </authorList>
    </citation>
    <scope>NUCLEOTIDE SEQUENCE [LARGE SCALE GENOMIC DNA]</scope>
    <source>
        <strain evidence="1 2">TQ8S</strain>
    </source>
</reference>
<evidence type="ECO:0000313" key="1">
    <source>
        <dbReference type="EMBL" id="RCV93412.1"/>
    </source>
</evidence>
<accession>A0A368UAY2</accession>
<dbReference type="AlphaFoldDB" id="A0A368UAY2"/>
<evidence type="ECO:0000313" key="2">
    <source>
        <dbReference type="Proteomes" id="UP000253204"/>
    </source>
</evidence>
<dbReference type="EMBL" id="QPIJ01000002">
    <property type="protein sequence ID" value="RCV93412.1"/>
    <property type="molecule type" value="Genomic_DNA"/>
</dbReference>
<keyword evidence="2" id="KW-1185">Reference proteome</keyword>
<dbReference type="SUPFAM" id="SSF89447">
    <property type="entry name" value="AbrB/MazE/MraZ-like"/>
    <property type="match status" value="1"/>
</dbReference>
<comment type="caution">
    <text evidence="1">The sequence shown here is derived from an EMBL/GenBank/DDBJ whole genome shotgun (WGS) entry which is preliminary data.</text>
</comment>
<sequence length="75" mass="8380">MRTVPIYRIGKDQAVCLPADMAYEGLEELAISRDGDVITLCPVRPSWASFLDLPKADDDFLKERPGVIGSENREK</sequence>
<protein>
    <submittedName>
        <fullName evidence="1">AbrB family transcriptional regulator</fullName>
    </submittedName>
</protein>